<evidence type="ECO:0000313" key="3">
    <source>
        <dbReference type="Proteomes" id="UP000001937"/>
    </source>
</evidence>
<dbReference type="eggNOG" id="ENOG50336WP">
    <property type="taxonomic scope" value="Bacteria"/>
</dbReference>
<organism evidence="2 3">
    <name type="scientific">Frankia casuarinae (strain DSM 45818 / CECT 9043 / HFP020203 / CcI3)</name>
    <dbReference type="NCBI Taxonomy" id="106370"/>
    <lineage>
        <taxon>Bacteria</taxon>
        <taxon>Bacillati</taxon>
        <taxon>Actinomycetota</taxon>
        <taxon>Actinomycetes</taxon>
        <taxon>Frankiales</taxon>
        <taxon>Frankiaceae</taxon>
        <taxon>Frankia</taxon>
    </lineage>
</organism>
<gene>
    <name evidence="2" type="ordered locus">Francci3_1740</name>
</gene>
<accession>Q2JC76</accession>
<dbReference type="EMBL" id="CP000249">
    <property type="protein sequence ID" value="ABD11116.1"/>
    <property type="molecule type" value="Genomic_DNA"/>
</dbReference>
<evidence type="ECO:0000313" key="2">
    <source>
        <dbReference type="EMBL" id="ABD11116.1"/>
    </source>
</evidence>
<reference evidence="2 3" key="1">
    <citation type="journal article" date="2007" name="Genome Res.">
        <title>Genome characteristics of facultatively symbiotic Frankia sp. strains reflect host range and host plant biogeography.</title>
        <authorList>
            <person name="Normand P."/>
            <person name="Lapierre P."/>
            <person name="Tisa L.S."/>
            <person name="Gogarten J.P."/>
            <person name="Alloisio N."/>
            <person name="Bagnarol E."/>
            <person name="Bassi C.A."/>
            <person name="Berry A.M."/>
            <person name="Bickhart D.M."/>
            <person name="Choisne N."/>
            <person name="Couloux A."/>
            <person name="Cournoyer B."/>
            <person name="Cruveiller S."/>
            <person name="Daubin V."/>
            <person name="Demange N."/>
            <person name="Francino M.P."/>
            <person name="Goltsman E."/>
            <person name="Huang Y."/>
            <person name="Kopp O.R."/>
            <person name="Labarre L."/>
            <person name="Lapidus A."/>
            <person name="Lavire C."/>
            <person name="Marechal J."/>
            <person name="Martinez M."/>
            <person name="Mastronunzio J.E."/>
            <person name="Mullin B.C."/>
            <person name="Niemann J."/>
            <person name="Pujic P."/>
            <person name="Rawnsley T."/>
            <person name="Rouy Z."/>
            <person name="Schenowitz C."/>
            <person name="Sellstedt A."/>
            <person name="Tavares F."/>
            <person name="Tomkins J.P."/>
            <person name="Vallenet D."/>
            <person name="Valverde C."/>
            <person name="Wall L.G."/>
            <person name="Wang Y."/>
            <person name="Medigue C."/>
            <person name="Benson D.R."/>
        </authorList>
    </citation>
    <scope>NUCLEOTIDE SEQUENCE [LARGE SCALE GENOMIC DNA]</scope>
    <source>
        <strain evidence="3">DSM 45818 / CECT 9043 / CcI3</strain>
    </source>
</reference>
<feature type="compositionally biased region" description="Low complexity" evidence="1">
    <location>
        <begin position="47"/>
        <end position="64"/>
    </location>
</feature>
<dbReference type="KEGG" id="fra:Francci3_1740"/>
<dbReference type="STRING" id="106370.Francci3_1740"/>
<dbReference type="HOGENOM" id="CLU_121813_0_0_11"/>
<name>Q2JC76_FRACC</name>
<protein>
    <recommendedName>
        <fullName evidence="4">Secreted protein/lipoprotein</fullName>
    </recommendedName>
</protein>
<proteinExistence type="predicted"/>
<evidence type="ECO:0000256" key="1">
    <source>
        <dbReference type="SAM" id="MobiDB-lite"/>
    </source>
</evidence>
<keyword evidence="3" id="KW-1185">Reference proteome</keyword>
<feature type="region of interest" description="Disordered" evidence="1">
    <location>
        <begin position="42"/>
        <end position="73"/>
    </location>
</feature>
<dbReference type="AlphaFoldDB" id="Q2JC76"/>
<sequence length="208" mass="21685">MGAVEVRARTSGQRCRARLGTAGVSVLAAVVLLLAACSSDGGSTPDPAASSGPVSSPASSSGTPSPTPTSPADLARRDALAAYVGMWKAYAQASHTSDWQAPYLSQYASGDALQVMTGNLYADHYNGLISKGEPVNNPKVTSVSPEDAPKSVMIDDCADTRNWLVYRADGSLLDDKPGGMRRILAEARLHTDGLWRVTRFGVGDLGSC</sequence>
<evidence type="ECO:0008006" key="4">
    <source>
        <dbReference type="Google" id="ProtNLM"/>
    </source>
</evidence>
<dbReference type="Proteomes" id="UP000001937">
    <property type="component" value="Chromosome"/>
</dbReference>